<accession>A0A179GHA5</accession>
<organism evidence="1 3">
    <name type="scientific">Purpureocillium lilacinum</name>
    <name type="common">Paecilomyces lilacinus</name>
    <dbReference type="NCBI Taxonomy" id="33203"/>
    <lineage>
        <taxon>Eukaryota</taxon>
        <taxon>Fungi</taxon>
        <taxon>Dikarya</taxon>
        <taxon>Ascomycota</taxon>
        <taxon>Pezizomycotina</taxon>
        <taxon>Sordariomycetes</taxon>
        <taxon>Hypocreomycetidae</taxon>
        <taxon>Hypocreales</taxon>
        <taxon>Ophiocordycipitaceae</taxon>
        <taxon>Purpureocillium</taxon>
    </lineage>
</organism>
<dbReference type="KEGG" id="plj:28892522"/>
<dbReference type="Proteomes" id="UP000078340">
    <property type="component" value="Unassembled WGS sequence"/>
</dbReference>
<reference evidence="1 3" key="1">
    <citation type="submission" date="2016-02" db="EMBL/GenBank/DDBJ databases">
        <title>Biosynthesis of antibiotic leucinostatins and their inhibition on Phytophthora in bio-control Purpureocillium lilacinum.</title>
        <authorList>
            <person name="Wang G."/>
            <person name="Liu Z."/>
            <person name="Lin R."/>
            <person name="Li E."/>
            <person name="Mao Z."/>
            <person name="Ling J."/>
            <person name="Yin W."/>
            <person name="Xie B."/>
        </authorList>
    </citation>
    <scope>NUCLEOTIDE SEQUENCE [LARGE SCALE GENOMIC DNA]</scope>
    <source>
        <strain evidence="2">PLBJ-1</strain>
        <strain evidence="1">PLFJ-1</strain>
    </source>
</reference>
<protein>
    <recommendedName>
        <fullName evidence="4">DUF3626 domain-containing protein</fullName>
    </recommendedName>
</protein>
<dbReference type="GeneID" id="28892522"/>
<evidence type="ECO:0000313" key="3">
    <source>
        <dbReference type="Proteomes" id="UP000078340"/>
    </source>
</evidence>
<name>A0A179GHA5_PURLI</name>
<dbReference type="AlphaFoldDB" id="A0A179GHA5"/>
<proteinExistence type="predicted"/>
<evidence type="ECO:0000313" key="1">
    <source>
        <dbReference type="EMBL" id="OAQ76868.1"/>
    </source>
</evidence>
<gene>
    <name evidence="2" type="ORF">VFPBJ_06395</name>
    <name evidence="1" type="ORF">VFPFJ_10405</name>
</gene>
<dbReference type="InterPro" id="IPR022074">
    <property type="entry name" value="DUF3626"/>
</dbReference>
<dbReference type="OMA" id="VTLNFHP"/>
<dbReference type="Proteomes" id="UP000078240">
    <property type="component" value="Unassembled WGS sequence"/>
</dbReference>
<comment type="caution">
    <text evidence="1">The sequence shown here is derived from an EMBL/GenBank/DDBJ whole genome shotgun (WGS) entry which is preliminary data.</text>
</comment>
<dbReference type="Pfam" id="PF12294">
    <property type="entry name" value="DUF3626"/>
    <property type="match status" value="1"/>
</dbReference>
<evidence type="ECO:0000313" key="2">
    <source>
        <dbReference type="EMBL" id="OAQ78276.1"/>
    </source>
</evidence>
<sequence length="369" mass="40595">MSLAVAESDALTPAQRSAISNIRQRAQDLRADAVMTISHILNMSNVEPSTADAVRAAIHDHAHVVIHFHPDRPVGSRVVARALLEDGVYRNQFETGISNGLVSTALDGPRDSWEKSLFSGAYHDGTGLRAAERPKYGALDLTCHPDGPAPRFGSCYLVLKPEVSRRSTFTFGGSQADPKFRGTIDEFDAILSAILEESFTRDFMLGVSDIRPGPAMCLLRESLTTPRQFRTDDASHNLDHMVEAQVHGDICLDRDVEALIADGSFADGDTGRILKAIGERFGFPVRFNRGFQLPVESIPPDFRGPCMPSLAARVTTTRVDARAIGTAAQGLFDNRDQWRDRGTYEEILQELKLLWHVLVKYGEPLSTLP</sequence>
<dbReference type="EMBL" id="LSBI01000013">
    <property type="protein sequence ID" value="OAQ76868.1"/>
    <property type="molecule type" value="Genomic_DNA"/>
</dbReference>
<evidence type="ECO:0008006" key="4">
    <source>
        <dbReference type="Google" id="ProtNLM"/>
    </source>
</evidence>
<dbReference type="EMBL" id="LSBH01000005">
    <property type="protein sequence ID" value="OAQ78276.1"/>
    <property type="molecule type" value="Genomic_DNA"/>
</dbReference>